<dbReference type="GO" id="GO:0005615">
    <property type="term" value="C:extracellular space"/>
    <property type="evidence" value="ECO:0007669"/>
    <property type="project" value="TreeGrafter"/>
</dbReference>
<comment type="caution">
    <text evidence="14">The sequence shown here is derived from an EMBL/GenBank/DDBJ whole genome shotgun (WGS) entry which is preliminary data.</text>
</comment>
<dbReference type="PROSITE" id="PS00138">
    <property type="entry name" value="SUBTILASE_SER"/>
    <property type="match status" value="1"/>
</dbReference>
<evidence type="ECO:0000259" key="12">
    <source>
        <dbReference type="Pfam" id="PF00082"/>
    </source>
</evidence>
<dbReference type="PANTHER" id="PTHR43806:SF58">
    <property type="entry name" value="ALKALINE PROTEASE 1-RELATED"/>
    <property type="match status" value="1"/>
</dbReference>
<dbReference type="PRINTS" id="PR00723">
    <property type="entry name" value="SUBTILISIN"/>
</dbReference>
<feature type="active site" description="Charge relay system" evidence="10">
    <location>
        <position position="79"/>
    </location>
</feature>
<protein>
    <recommendedName>
        <fullName evidence="9">subtilisin</fullName>
        <ecNumber evidence="9">3.4.21.62</ecNumber>
    </recommendedName>
</protein>
<gene>
    <name evidence="14" type="ORF">FCC1311_114512</name>
</gene>
<dbReference type="GO" id="GO:0006508">
    <property type="term" value="P:proteolysis"/>
    <property type="evidence" value="ECO:0007669"/>
    <property type="project" value="UniProtKB-KW"/>
</dbReference>
<sequence length="462" mass="48262">VTTATIKTCFVFFSGTEELKVFVEGLPKVKSVEADSIVINDATPASWGLDRIDQEDLPLSNTALEVSHTGIGVNIYIVDTGVNEDHNDFGGRAYLMQDFTSESGGSITDGNGHGTHCSGTAAGGTYGIAREATIFGVKVLSSSGSGSTSGVIKGINWAVQHQADQYNGESAVISMSLGGGYSSSMNNAVNEAVEAGMIVVVAAGNENQDACNVSPASAGGNGANGGVITVGATTSTDYMASYSNYGECTDVFAPGSSIKSTWKGSTSAVKTISGTSMATPHVAGVAATLLEKHNKDKDAAQSELFSLLVADKVLGLEGDDSPNLLLQVPTYTGPPTPPTVSPTMPPTNLPNEVCIEEYCVAFEKSGFGADFPSDELISGELFSTENNLCTETDEDFTDKIVMVPRGDCLFFDKVKTAENQGAKAVIFRLTSSTDAIFQANYYGTDTTELLSVMIGYKHAQTF</sequence>
<comment type="similarity">
    <text evidence="1 10 11">Belongs to the peptidase S8 family.</text>
</comment>
<evidence type="ECO:0000256" key="8">
    <source>
        <dbReference type="ARBA" id="ARBA00023529"/>
    </source>
</evidence>
<dbReference type="InterPro" id="IPR000209">
    <property type="entry name" value="Peptidase_S8/S53_dom"/>
</dbReference>
<dbReference type="Gene3D" id="3.50.30.30">
    <property type="match status" value="1"/>
</dbReference>
<keyword evidence="6 10" id="KW-0378">Hydrolase</keyword>
<evidence type="ECO:0000256" key="2">
    <source>
        <dbReference type="ARBA" id="ARBA00022512"/>
    </source>
</evidence>
<dbReference type="AlphaFoldDB" id="A0A2R5GZI6"/>
<keyword evidence="4 10" id="KW-0645">Protease</keyword>
<accession>A0A2R5GZI6</accession>
<evidence type="ECO:0000313" key="14">
    <source>
        <dbReference type="EMBL" id="GBG35228.1"/>
    </source>
</evidence>
<dbReference type="InterPro" id="IPR036852">
    <property type="entry name" value="Peptidase_S8/S53_dom_sf"/>
</dbReference>
<feature type="active site" description="Charge relay system" evidence="10">
    <location>
        <position position="276"/>
    </location>
</feature>
<dbReference type="FunFam" id="3.40.50.200:FF:000014">
    <property type="entry name" value="Proteinase K"/>
    <property type="match status" value="1"/>
</dbReference>
<dbReference type="Gene3D" id="3.40.50.200">
    <property type="entry name" value="Peptidase S8/S53 domain"/>
    <property type="match status" value="1"/>
</dbReference>
<dbReference type="InterPro" id="IPR023827">
    <property type="entry name" value="Peptidase_S8_Asp-AS"/>
</dbReference>
<evidence type="ECO:0000313" key="15">
    <source>
        <dbReference type="Proteomes" id="UP000241890"/>
    </source>
</evidence>
<dbReference type="InParanoid" id="A0A2R5GZI6"/>
<dbReference type="PROSITE" id="PS00137">
    <property type="entry name" value="SUBTILASE_HIS"/>
    <property type="match status" value="1"/>
</dbReference>
<dbReference type="InterPro" id="IPR022398">
    <property type="entry name" value="Peptidase_S8_His-AS"/>
</dbReference>
<keyword evidence="2" id="KW-0134">Cell wall</keyword>
<dbReference type="Pfam" id="PF02225">
    <property type="entry name" value="PA"/>
    <property type="match status" value="1"/>
</dbReference>
<dbReference type="CDD" id="cd04077">
    <property type="entry name" value="Peptidases_S8_PCSK9_ProteinaseK_like"/>
    <property type="match status" value="1"/>
</dbReference>
<feature type="non-terminal residue" evidence="14">
    <location>
        <position position="462"/>
    </location>
</feature>
<feature type="non-terminal residue" evidence="14">
    <location>
        <position position="1"/>
    </location>
</feature>
<proteinExistence type="inferred from homology"/>
<evidence type="ECO:0000256" key="9">
    <source>
        <dbReference type="ARBA" id="ARBA00023619"/>
    </source>
</evidence>
<dbReference type="InterPro" id="IPR003137">
    <property type="entry name" value="PA_domain"/>
</dbReference>
<dbReference type="Pfam" id="PF00082">
    <property type="entry name" value="Peptidase_S8"/>
    <property type="match status" value="1"/>
</dbReference>
<evidence type="ECO:0000256" key="7">
    <source>
        <dbReference type="ARBA" id="ARBA00022825"/>
    </source>
</evidence>
<dbReference type="EMBL" id="BEYU01000466">
    <property type="protein sequence ID" value="GBG35228.1"/>
    <property type="molecule type" value="Genomic_DNA"/>
</dbReference>
<dbReference type="SUPFAM" id="SSF52743">
    <property type="entry name" value="Subtilisin-like"/>
    <property type="match status" value="1"/>
</dbReference>
<dbReference type="CDD" id="cd00538">
    <property type="entry name" value="PA"/>
    <property type="match status" value="1"/>
</dbReference>
<dbReference type="GO" id="GO:0004252">
    <property type="term" value="F:serine-type endopeptidase activity"/>
    <property type="evidence" value="ECO:0007669"/>
    <property type="project" value="UniProtKB-UniRule"/>
</dbReference>
<evidence type="ECO:0000256" key="11">
    <source>
        <dbReference type="RuleBase" id="RU003355"/>
    </source>
</evidence>
<name>A0A2R5GZI6_9STRA</name>
<evidence type="ECO:0000256" key="1">
    <source>
        <dbReference type="ARBA" id="ARBA00011073"/>
    </source>
</evidence>
<evidence type="ECO:0000256" key="6">
    <source>
        <dbReference type="ARBA" id="ARBA00022801"/>
    </source>
</evidence>
<feature type="domain" description="Peptidase S8/S53" evidence="12">
    <location>
        <begin position="71"/>
        <end position="297"/>
    </location>
</feature>
<keyword evidence="15" id="KW-1185">Reference proteome</keyword>
<dbReference type="PROSITE" id="PS00136">
    <property type="entry name" value="SUBTILASE_ASP"/>
    <property type="match status" value="1"/>
</dbReference>
<dbReference type="PROSITE" id="PS51892">
    <property type="entry name" value="SUBTILASE"/>
    <property type="match status" value="1"/>
</dbReference>
<dbReference type="InterPro" id="IPR023828">
    <property type="entry name" value="Peptidase_S8_Ser-AS"/>
</dbReference>
<dbReference type="EC" id="3.4.21.62" evidence="9"/>
<dbReference type="InterPro" id="IPR046450">
    <property type="entry name" value="PA_dom_sf"/>
</dbReference>
<dbReference type="InterPro" id="IPR050131">
    <property type="entry name" value="Peptidase_S8_subtilisin-like"/>
</dbReference>
<keyword evidence="7 10" id="KW-0720">Serine protease</keyword>
<comment type="catalytic activity">
    <reaction evidence="8">
        <text>Hydrolysis of proteins with broad specificity for peptide bonds, and a preference for a large uncharged residue in P1. Hydrolyzes peptide amides.</text>
        <dbReference type="EC" id="3.4.21.62"/>
    </reaction>
</comment>
<dbReference type="PANTHER" id="PTHR43806">
    <property type="entry name" value="PEPTIDASE S8"/>
    <property type="match status" value="1"/>
</dbReference>
<evidence type="ECO:0000259" key="13">
    <source>
        <dbReference type="Pfam" id="PF02225"/>
    </source>
</evidence>
<evidence type="ECO:0000256" key="10">
    <source>
        <dbReference type="PROSITE-ProRule" id="PRU01240"/>
    </source>
</evidence>
<feature type="active site" description="Charge relay system" evidence="10">
    <location>
        <position position="113"/>
    </location>
</feature>
<keyword evidence="5" id="KW-0732">Signal</keyword>
<evidence type="ECO:0000256" key="3">
    <source>
        <dbReference type="ARBA" id="ARBA00022525"/>
    </source>
</evidence>
<reference evidence="14 15" key="1">
    <citation type="submission" date="2017-12" db="EMBL/GenBank/DDBJ databases">
        <title>Sequencing, de novo assembly and annotation of complete genome of a new Thraustochytrid species, strain FCC1311.</title>
        <authorList>
            <person name="Sedici K."/>
            <person name="Godart F."/>
            <person name="Aiese Cigliano R."/>
            <person name="Sanseverino W."/>
            <person name="Barakat M."/>
            <person name="Ortet P."/>
            <person name="Marechal E."/>
            <person name="Cagnac O."/>
            <person name="Amato A."/>
        </authorList>
    </citation>
    <scope>NUCLEOTIDE SEQUENCE [LARGE SCALE GENOMIC DNA]</scope>
</reference>
<organism evidence="14 15">
    <name type="scientific">Hondaea fermentalgiana</name>
    <dbReference type="NCBI Taxonomy" id="2315210"/>
    <lineage>
        <taxon>Eukaryota</taxon>
        <taxon>Sar</taxon>
        <taxon>Stramenopiles</taxon>
        <taxon>Bigyra</taxon>
        <taxon>Labyrinthulomycetes</taxon>
        <taxon>Thraustochytrida</taxon>
        <taxon>Thraustochytriidae</taxon>
        <taxon>Hondaea</taxon>
    </lineage>
</organism>
<dbReference type="OrthoDB" id="47834at2759"/>
<evidence type="ECO:0000256" key="5">
    <source>
        <dbReference type="ARBA" id="ARBA00022729"/>
    </source>
</evidence>
<feature type="domain" description="PA" evidence="13">
    <location>
        <begin position="378"/>
        <end position="460"/>
    </location>
</feature>
<evidence type="ECO:0000256" key="4">
    <source>
        <dbReference type="ARBA" id="ARBA00022670"/>
    </source>
</evidence>
<dbReference type="Proteomes" id="UP000241890">
    <property type="component" value="Unassembled WGS sequence"/>
</dbReference>
<keyword evidence="3" id="KW-0964">Secreted</keyword>
<dbReference type="SUPFAM" id="SSF52025">
    <property type="entry name" value="PA domain"/>
    <property type="match status" value="1"/>
</dbReference>
<dbReference type="InterPro" id="IPR034193">
    <property type="entry name" value="PCSK9_ProteinaseK-like"/>
</dbReference>
<dbReference type="InterPro" id="IPR015500">
    <property type="entry name" value="Peptidase_S8_subtilisin-rel"/>
</dbReference>